<feature type="transmembrane region" description="Helical" evidence="1">
    <location>
        <begin position="787"/>
        <end position="805"/>
    </location>
</feature>
<dbReference type="RefSeq" id="WP_109012888.1">
    <property type="nucleotide sequence ID" value="NZ_BDUD01000002.1"/>
</dbReference>
<dbReference type="InterPro" id="IPR024983">
    <property type="entry name" value="CHAT_dom"/>
</dbReference>
<comment type="caution">
    <text evidence="3">The sequence shown here is derived from an EMBL/GenBank/DDBJ whole genome shotgun (WGS) entry which is preliminary data.</text>
</comment>
<protein>
    <submittedName>
        <fullName evidence="3">Putative Chase2 sensor protein</fullName>
    </submittedName>
</protein>
<keyword evidence="1" id="KW-0812">Transmembrane</keyword>
<accession>A0A2R5FVU1</accession>
<dbReference type="Pfam" id="PF12770">
    <property type="entry name" value="CHAT"/>
    <property type="match status" value="1"/>
</dbReference>
<proteinExistence type="predicted"/>
<feature type="domain" description="CHASE2" evidence="2">
    <location>
        <begin position="413"/>
        <end position="750"/>
    </location>
</feature>
<keyword evidence="1" id="KW-1133">Transmembrane helix</keyword>
<dbReference type="InterPro" id="IPR007890">
    <property type="entry name" value="CHASE2"/>
</dbReference>
<sequence>MTASIFNLKVQQFDQLCAFELSWGKGQQLGVTLAYPDDLDFKYQEWQRIYLRFYNTKLRGKVEEIGSFTTPPVDWHSQLVQAEAQLLYEFHHWLRSAELYEIRAAIAQATKNSNNRYIDIFITCNPLELSRLPWEVWELGAEFALDYSKIRIVRTPINRCEAINTNGYHARKARILVILGDESGLDFKTEKSTVSSLESVAKITFIGWQPHESITELKTKIVQEIASEAGWDILFFAGHSNETSLTGGEIAIAPNVALLISEIEQPLITAKSRGLQVAIFNSCKGLSIANKLIDLGLSQVAVMREPIHNRVAGEFFLQFIQALAQYQDVHESLLAASKYLKLEKNFTYPSAYLIPSLFRHPEADLFRLQPFGIKEFFKSLKPSRQEAIALSVLLIISLLLPVQSFLLQRRVLVQAFYRQITRQVASVASLPPVLLVQIDEESIRLAKISNPKPMNRQYLASLVDQLTANKARVVGIDYLLDRHQEQGDRILAKSIQAAVSSSPSPTLFVFSATSNDNVWLRVLPEIANLNWSLEGEIDNYPWYMELLPHDDFQSQPWHFASLLALGYQLQQIPNAPQPKIDSKIDFFQQISDFLKDANKANQTILKSERSHLQLVTALSYSLKQSWLHPIIDFSIPPNQVYHSIPAWQFLENQAVPQSLQQQIVIIAPGGYNEAGIVKDGDDTFKDSESPPAIKYWRNQENPINKSKVFTGGQYHAYIIHHFLTQRLVIPIPDFWMICIAILLGKTIYLLRPSKQYSLLQSLMLPSIITGLYGLVSLQIYISATAILLPWSLPSIAFWFYALPTISKRKTHE</sequence>
<reference evidence="3 4" key="1">
    <citation type="submission" date="2017-06" db="EMBL/GenBank/DDBJ databases">
        <title>Genome sequencing of cyanobaciteial culture collection at National Institute for Environmental Studies (NIES).</title>
        <authorList>
            <person name="Hirose Y."/>
            <person name="Shimura Y."/>
            <person name="Fujisawa T."/>
            <person name="Nakamura Y."/>
            <person name="Kawachi M."/>
        </authorList>
    </citation>
    <scope>NUCLEOTIDE SEQUENCE [LARGE SCALE GENOMIC DNA]</scope>
    <source>
        <strain evidence="3 4">NIES-4072</strain>
    </source>
</reference>
<dbReference type="Proteomes" id="UP000245124">
    <property type="component" value="Unassembled WGS sequence"/>
</dbReference>
<feature type="transmembrane region" description="Helical" evidence="1">
    <location>
        <begin position="734"/>
        <end position="750"/>
    </location>
</feature>
<keyword evidence="1" id="KW-0472">Membrane</keyword>
<gene>
    <name evidence="3" type="ORF">NIES4072_65690</name>
</gene>
<evidence type="ECO:0000256" key="1">
    <source>
        <dbReference type="SAM" id="Phobius"/>
    </source>
</evidence>
<dbReference type="Pfam" id="PF05226">
    <property type="entry name" value="CHASE2"/>
    <property type="match status" value="1"/>
</dbReference>
<evidence type="ECO:0000313" key="3">
    <source>
        <dbReference type="EMBL" id="GBG22857.1"/>
    </source>
</evidence>
<evidence type="ECO:0000313" key="4">
    <source>
        <dbReference type="Proteomes" id="UP000245124"/>
    </source>
</evidence>
<dbReference type="OrthoDB" id="444941at2"/>
<dbReference type="AlphaFoldDB" id="A0A2R5FVU1"/>
<evidence type="ECO:0000259" key="2">
    <source>
        <dbReference type="SMART" id="SM01080"/>
    </source>
</evidence>
<name>A0A2R5FVU1_NOSCO</name>
<feature type="transmembrane region" description="Helical" evidence="1">
    <location>
        <begin position="762"/>
        <end position="781"/>
    </location>
</feature>
<dbReference type="EMBL" id="BDUD01000002">
    <property type="protein sequence ID" value="GBG22857.1"/>
    <property type="molecule type" value="Genomic_DNA"/>
</dbReference>
<dbReference type="SMART" id="SM01080">
    <property type="entry name" value="CHASE2"/>
    <property type="match status" value="1"/>
</dbReference>
<keyword evidence="4" id="KW-1185">Reference proteome</keyword>
<organism evidence="3 4">
    <name type="scientific">Nostoc commune NIES-4072</name>
    <dbReference type="NCBI Taxonomy" id="2005467"/>
    <lineage>
        <taxon>Bacteria</taxon>
        <taxon>Bacillati</taxon>
        <taxon>Cyanobacteriota</taxon>
        <taxon>Cyanophyceae</taxon>
        <taxon>Nostocales</taxon>
        <taxon>Nostocaceae</taxon>
        <taxon>Nostoc</taxon>
    </lineage>
</organism>